<name>A0A0D0EAP2_9AGAM</name>
<evidence type="ECO:0000256" key="1">
    <source>
        <dbReference type="SAM" id="MobiDB-lite"/>
    </source>
</evidence>
<evidence type="ECO:0000313" key="3">
    <source>
        <dbReference type="Proteomes" id="UP000054538"/>
    </source>
</evidence>
<dbReference type="Proteomes" id="UP000054538">
    <property type="component" value="Unassembled WGS sequence"/>
</dbReference>
<reference evidence="3" key="2">
    <citation type="submission" date="2015-01" db="EMBL/GenBank/DDBJ databases">
        <title>Evolutionary Origins and Diversification of the Mycorrhizal Mutualists.</title>
        <authorList>
            <consortium name="DOE Joint Genome Institute"/>
            <consortium name="Mycorrhizal Genomics Consortium"/>
            <person name="Kohler A."/>
            <person name="Kuo A."/>
            <person name="Nagy L.G."/>
            <person name="Floudas D."/>
            <person name="Copeland A."/>
            <person name="Barry K.W."/>
            <person name="Cichocki N."/>
            <person name="Veneault-Fourrey C."/>
            <person name="LaButti K."/>
            <person name="Lindquist E.A."/>
            <person name="Lipzen A."/>
            <person name="Lundell T."/>
            <person name="Morin E."/>
            <person name="Murat C."/>
            <person name="Riley R."/>
            <person name="Ohm R."/>
            <person name="Sun H."/>
            <person name="Tunlid A."/>
            <person name="Henrissat B."/>
            <person name="Grigoriev I.V."/>
            <person name="Hibbett D.S."/>
            <person name="Martin F."/>
        </authorList>
    </citation>
    <scope>NUCLEOTIDE SEQUENCE [LARGE SCALE GENOMIC DNA]</scope>
    <source>
        <strain evidence="3">Ve08.2h10</strain>
    </source>
</reference>
<proteinExistence type="predicted"/>
<organism evidence="2 3">
    <name type="scientific">Paxillus rubicundulus Ve08.2h10</name>
    <dbReference type="NCBI Taxonomy" id="930991"/>
    <lineage>
        <taxon>Eukaryota</taxon>
        <taxon>Fungi</taxon>
        <taxon>Dikarya</taxon>
        <taxon>Basidiomycota</taxon>
        <taxon>Agaricomycotina</taxon>
        <taxon>Agaricomycetes</taxon>
        <taxon>Agaricomycetidae</taxon>
        <taxon>Boletales</taxon>
        <taxon>Paxilineae</taxon>
        <taxon>Paxillaceae</taxon>
        <taxon>Paxillus</taxon>
    </lineage>
</organism>
<evidence type="ECO:0000313" key="2">
    <source>
        <dbReference type="EMBL" id="KIK96775.1"/>
    </source>
</evidence>
<dbReference type="HOGENOM" id="CLU_1855911_0_0_1"/>
<sequence length="138" mass="15861">MSDKPTEIKVGTPTKFDGNPNDASRWLYSLIAYISLNDRIYSSPEKKIILTLSFMNKGTAATWEEAAYEKAADNENFGSWEQFQLDFKRTTPKKKKISQKEILNVLKTCFDNEEEEEKDGETDEEIPISKMSFSHSSF</sequence>
<evidence type="ECO:0008006" key="4">
    <source>
        <dbReference type="Google" id="ProtNLM"/>
    </source>
</evidence>
<reference evidence="2 3" key="1">
    <citation type="submission" date="2014-04" db="EMBL/GenBank/DDBJ databases">
        <authorList>
            <consortium name="DOE Joint Genome Institute"/>
            <person name="Kuo A."/>
            <person name="Kohler A."/>
            <person name="Jargeat P."/>
            <person name="Nagy L.G."/>
            <person name="Floudas D."/>
            <person name="Copeland A."/>
            <person name="Barry K.W."/>
            <person name="Cichocki N."/>
            <person name="Veneault-Fourrey C."/>
            <person name="LaButti K."/>
            <person name="Lindquist E.A."/>
            <person name="Lipzen A."/>
            <person name="Lundell T."/>
            <person name="Morin E."/>
            <person name="Murat C."/>
            <person name="Sun H."/>
            <person name="Tunlid A."/>
            <person name="Henrissat B."/>
            <person name="Grigoriev I.V."/>
            <person name="Hibbett D.S."/>
            <person name="Martin F."/>
            <person name="Nordberg H.P."/>
            <person name="Cantor M.N."/>
            <person name="Hua S.X."/>
        </authorList>
    </citation>
    <scope>NUCLEOTIDE SEQUENCE [LARGE SCALE GENOMIC DNA]</scope>
    <source>
        <strain evidence="2 3">Ve08.2h10</strain>
    </source>
</reference>
<dbReference type="AlphaFoldDB" id="A0A0D0EAP2"/>
<protein>
    <recommendedName>
        <fullName evidence="4">Retrotransposon gag domain-containing protein</fullName>
    </recommendedName>
</protein>
<gene>
    <name evidence="2" type="ORF">PAXRUDRAFT_10607</name>
</gene>
<dbReference type="EMBL" id="KN824969">
    <property type="protein sequence ID" value="KIK96775.1"/>
    <property type="molecule type" value="Genomic_DNA"/>
</dbReference>
<feature type="region of interest" description="Disordered" evidence="1">
    <location>
        <begin position="113"/>
        <end position="138"/>
    </location>
</feature>
<accession>A0A0D0EAP2</accession>
<feature type="compositionally biased region" description="Acidic residues" evidence="1">
    <location>
        <begin position="113"/>
        <end position="126"/>
    </location>
</feature>
<keyword evidence="3" id="KW-1185">Reference proteome</keyword>
<dbReference type="OrthoDB" id="2687009at2759"/>
<dbReference type="InParanoid" id="A0A0D0EAP2"/>